<dbReference type="InterPro" id="IPR001509">
    <property type="entry name" value="Epimerase_deHydtase"/>
</dbReference>
<evidence type="ECO:0000259" key="2">
    <source>
        <dbReference type="Pfam" id="PF01370"/>
    </source>
</evidence>
<sequence>MRVFVAGAAGAIGRRLIPQLVARGHQVTASTRGSARLEQLRRLGAEPVVVDGLDAAAVGEAIARSEPDVIVHQMTALAGKANLRNFDKWFATTNKLRTAGTEHLLAAAEAAGVSKFVAQSYTGWSNIREGGAVKTEDDPYDPDPARFQTESINGLQFLDKVVPAAPLEGMVLRYGNFYGPGGSESLVELVRKRQMPIIGDGAGVWSWIHLDDAAAATVAAIERGRRGIYNITDDEPAAVAEWLPYLAEVVGAKKPLRVPVWLGRLAAGDVTVRWMTEGRGASNAKAKRELDWQPRWSTWRDGFRHGLTDSGSAQAGERQETA</sequence>
<proteinExistence type="predicted"/>
<dbReference type="Pfam" id="PF01370">
    <property type="entry name" value="Epimerase"/>
    <property type="match status" value="1"/>
</dbReference>
<dbReference type="PANTHER" id="PTHR48079">
    <property type="entry name" value="PROTEIN YEEZ"/>
    <property type="match status" value="1"/>
</dbReference>
<dbReference type="GO" id="GO:0005737">
    <property type="term" value="C:cytoplasm"/>
    <property type="evidence" value="ECO:0007669"/>
    <property type="project" value="TreeGrafter"/>
</dbReference>
<gene>
    <name evidence="3" type="ORF">EV652_12839</name>
</gene>
<dbReference type="InterPro" id="IPR036291">
    <property type="entry name" value="NAD(P)-bd_dom_sf"/>
</dbReference>
<protein>
    <submittedName>
        <fullName evidence="3">Nucleoside-diphosphate-sugar epimerase</fullName>
    </submittedName>
</protein>
<keyword evidence="4" id="KW-1185">Reference proteome</keyword>
<dbReference type="RefSeq" id="WP_132217059.1">
    <property type="nucleotide sequence ID" value="NZ_SLWN01000028.1"/>
</dbReference>
<dbReference type="Gene3D" id="3.40.50.720">
    <property type="entry name" value="NAD(P)-binding Rossmann-like Domain"/>
    <property type="match status" value="1"/>
</dbReference>
<evidence type="ECO:0000313" key="3">
    <source>
        <dbReference type="EMBL" id="TCO12868.1"/>
    </source>
</evidence>
<feature type="domain" description="NAD-dependent epimerase/dehydratase" evidence="2">
    <location>
        <begin position="3"/>
        <end position="231"/>
    </location>
</feature>
<comment type="caution">
    <text evidence="3">The sequence shown here is derived from an EMBL/GenBank/DDBJ whole genome shotgun (WGS) entry which is preliminary data.</text>
</comment>
<name>A0A4R2GTE9_9ACTN</name>
<evidence type="ECO:0000256" key="1">
    <source>
        <dbReference type="SAM" id="MobiDB-lite"/>
    </source>
</evidence>
<dbReference type="InterPro" id="IPR051783">
    <property type="entry name" value="NAD(P)-dependent_oxidoreduct"/>
</dbReference>
<dbReference type="EMBL" id="SLWN01000028">
    <property type="protein sequence ID" value="TCO12868.1"/>
    <property type="molecule type" value="Genomic_DNA"/>
</dbReference>
<evidence type="ECO:0000313" key="4">
    <source>
        <dbReference type="Proteomes" id="UP000294508"/>
    </source>
</evidence>
<dbReference type="AlphaFoldDB" id="A0A4R2GTE9"/>
<dbReference type="Proteomes" id="UP000294508">
    <property type="component" value="Unassembled WGS sequence"/>
</dbReference>
<accession>A0A4R2GTE9</accession>
<dbReference type="GO" id="GO:0004029">
    <property type="term" value="F:aldehyde dehydrogenase (NAD+) activity"/>
    <property type="evidence" value="ECO:0007669"/>
    <property type="project" value="TreeGrafter"/>
</dbReference>
<organism evidence="3 4">
    <name type="scientific">Kribbella steppae</name>
    <dbReference type="NCBI Taxonomy" id="2512223"/>
    <lineage>
        <taxon>Bacteria</taxon>
        <taxon>Bacillati</taxon>
        <taxon>Actinomycetota</taxon>
        <taxon>Actinomycetes</taxon>
        <taxon>Propionibacteriales</taxon>
        <taxon>Kribbellaceae</taxon>
        <taxon>Kribbella</taxon>
    </lineage>
</organism>
<reference evidence="3 4" key="1">
    <citation type="journal article" date="2015" name="Stand. Genomic Sci.">
        <title>Genomic Encyclopedia of Bacterial and Archaeal Type Strains, Phase III: the genomes of soil and plant-associated and newly described type strains.</title>
        <authorList>
            <person name="Whitman W.B."/>
            <person name="Woyke T."/>
            <person name="Klenk H.P."/>
            <person name="Zhou Y."/>
            <person name="Lilburn T.G."/>
            <person name="Beck B.J."/>
            <person name="De Vos P."/>
            <person name="Vandamme P."/>
            <person name="Eisen J.A."/>
            <person name="Garrity G."/>
            <person name="Hugenholtz P."/>
            <person name="Kyrpides N.C."/>
        </authorList>
    </citation>
    <scope>NUCLEOTIDE SEQUENCE [LARGE SCALE GENOMIC DNA]</scope>
    <source>
        <strain evidence="3 4">VKM Ac-2572</strain>
    </source>
</reference>
<dbReference type="PANTHER" id="PTHR48079:SF6">
    <property type="entry name" value="NAD(P)-BINDING DOMAIN-CONTAINING PROTEIN-RELATED"/>
    <property type="match status" value="1"/>
</dbReference>
<feature type="region of interest" description="Disordered" evidence="1">
    <location>
        <begin position="303"/>
        <end position="322"/>
    </location>
</feature>
<dbReference type="OrthoDB" id="9787292at2"/>
<dbReference type="SUPFAM" id="SSF51735">
    <property type="entry name" value="NAD(P)-binding Rossmann-fold domains"/>
    <property type="match status" value="1"/>
</dbReference>